<dbReference type="PANTHER" id="PTHR36710">
    <property type="entry name" value="PECTINESTERASE INHIBITOR-LIKE"/>
    <property type="match status" value="1"/>
</dbReference>
<reference evidence="6" key="1">
    <citation type="submission" date="2019-05" db="EMBL/GenBank/DDBJ databases">
        <title>The de novo reference genome and transcriptome assemblies of the wild tomato species Solanum chilense.</title>
        <authorList>
            <person name="Stam R."/>
            <person name="Nosenko T."/>
            <person name="Hoerger A.C."/>
            <person name="Stephan W."/>
            <person name="Seidel M.A."/>
            <person name="Kuhn J.M.M."/>
            <person name="Haberer G."/>
            <person name="Tellier A."/>
        </authorList>
    </citation>
    <scope>NUCLEOTIDE SEQUENCE</scope>
    <source>
        <tissue evidence="6">Mature leaves</tissue>
    </source>
</reference>
<keyword evidence="1 4" id="KW-0732">Signal</keyword>
<proteinExistence type="inferred from homology"/>
<organism evidence="6">
    <name type="scientific">Solanum chilense</name>
    <name type="common">Tomato</name>
    <name type="synonym">Lycopersicon chilense</name>
    <dbReference type="NCBI Taxonomy" id="4083"/>
    <lineage>
        <taxon>Eukaryota</taxon>
        <taxon>Viridiplantae</taxon>
        <taxon>Streptophyta</taxon>
        <taxon>Embryophyta</taxon>
        <taxon>Tracheophyta</taxon>
        <taxon>Spermatophyta</taxon>
        <taxon>Magnoliopsida</taxon>
        <taxon>eudicotyledons</taxon>
        <taxon>Gunneridae</taxon>
        <taxon>Pentapetalae</taxon>
        <taxon>asterids</taxon>
        <taxon>lamiids</taxon>
        <taxon>Solanales</taxon>
        <taxon>Solanaceae</taxon>
        <taxon>Solanoideae</taxon>
        <taxon>Solaneae</taxon>
        <taxon>Solanum</taxon>
        <taxon>Solanum subgen. Lycopersicon</taxon>
    </lineage>
</organism>
<dbReference type="InterPro" id="IPR034086">
    <property type="entry name" value="PMEI_plant"/>
</dbReference>
<accession>A0A6N2BJ48</accession>
<protein>
    <recommendedName>
        <fullName evidence="5">Pectinesterase inhibitor domain-containing protein</fullName>
    </recommendedName>
</protein>
<dbReference type="InterPro" id="IPR052421">
    <property type="entry name" value="PCW_Enzyme_Inhibitor"/>
</dbReference>
<comment type="caution">
    <text evidence="6">The sequence shown here is derived from an EMBL/GenBank/DDBJ whole genome shotgun (WGS) entry which is preliminary data.</text>
</comment>
<sequence length="171" mass="18718">MASSSFSLCSSLILCAFLAIQTTSNPLADVCAKTGDLAFCLIFLNDFSHLNLHDLTQSTINLAGANASAIGAEIEILLEQTENQTLESIYILCSNYYSEAVRKFDDAKQYMKMGQYENVYTAAIVIADDAYNCQKAFELYFGYDIIIAKENYNFGKISGIVVSAASLLLPP</sequence>
<dbReference type="GO" id="GO:0046910">
    <property type="term" value="F:pectinesterase inhibitor activity"/>
    <property type="evidence" value="ECO:0007669"/>
    <property type="project" value="InterPro"/>
</dbReference>
<feature type="chain" id="PRO_5026897939" description="Pectinesterase inhibitor domain-containing protein" evidence="4">
    <location>
        <begin position="25"/>
        <end position="171"/>
    </location>
</feature>
<dbReference type="Pfam" id="PF04043">
    <property type="entry name" value="PMEI"/>
    <property type="match status" value="1"/>
</dbReference>
<dbReference type="CDD" id="cd15797">
    <property type="entry name" value="PMEI"/>
    <property type="match status" value="1"/>
</dbReference>
<evidence type="ECO:0000256" key="2">
    <source>
        <dbReference type="ARBA" id="ARBA00023157"/>
    </source>
</evidence>
<dbReference type="SUPFAM" id="SSF101148">
    <property type="entry name" value="Plant invertase/pectin methylesterase inhibitor"/>
    <property type="match status" value="1"/>
</dbReference>
<comment type="similarity">
    <text evidence="3">Belongs to the PMEI family.</text>
</comment>
<feature type="signal peptide" evidence="4">
    <location>
        <begin position="1"/>
        <end position="24"/>
    </location>
</feature>
<name>A0A6N2BJ48_SOLCI</name>
<dbReference type="PANTHER" id="PTHR36710:SF8">
    <property type="entry name" value="PECTINESTERASE INHIBITOR-LIKE"/>
    <property type="match status" value="1"/>
</dbReference>
<dbReference type="EMBL" id="RXGB01003190">
    <property type="protein sequence ID" value="TMW92839.1"/>
    <property type="molecule type" value="Genomic_DNA"/>
</dbReference>
<gene>
    <name evidence="6" type="ORF">EJD97_012506</name>
</gene>
<feature type="domain" description="Pectinesterase inhibitor" evidence="5">
    <location>
        <begin position="22"/>
        <end position="164"/>
    </location>
</feature>
<keyword evidence="2" id="KW-1015">Disulfide bond</keyword>
<dbReference type="NCBIfam" id="TIGR01614">
    <property type="entry name" value="PME_inhib"/>
    <property type="match status" value="1"/>
</dbReference>
<evidence type="ECO:0000259" key="5">
    <source>
        <dbReference type="SMART" id="SM00856"/>
    </source>
</evidence>
<evidence type="ECO:0000256" key="4">
    <source>
        <dbReference type="SAM" id="SignalP"/>
    </source>
</evidence>
<dbReference type="InterPro" id="IPR006501">
    <property type="entry name" value="Pectinesterase_inhib_dom"/>
</dbReference>
<dbReference type="Gene3D" id="1.20.140.40">
    <property type="entry name" value="Invertase/pectin methylesterase inhibitor family protein"/>
    <property type="match status" value="1"/>
</dbReference>
<dbReference type="AlphaFoldDB" id="A0A6N2BJ48"/>
<dbReference type="SMART" id="SM00856">
    <property type="entry name" value="PMEI"/>
    <property type="match status" value="1"/>
</dbReference>
<evidence type="ECO:0000256" key="3">
    <source>
        <dbReference type="ARBA" id="ARBA00038471"/>
    </source>
</evidence>
<dbReference type="InterPro" id="IPR035513">
    <property type="entry name" value="Invertase/methylesterase_inhib"/>
</dbReference>
<evidence type="ECO:0000256" key="1">
    <source>
        <dbReference type="ARBA" id="ARBA00022729"/>
    </source>
</evidence>
<evidence type="ECO:0000313" key="6">
    <source>
        <dbReference type="EMBL" id="TMW92839.1"/>
    </source>
</evidence>